<evidence type="ECO:0000313" key="7">
    <source>
        <dbReference type="EMBL" id="PRX98557.1"/>
    </source>
</evidence>
<feature type="transmembrane region" description="Helical" evidence="6">
    <location>
        <begin position="12"/>
        <end position="32"/>
    </location>
</feature>
<dbReference type="EMBL" id="PVZC01000004">
    <property type="protein sequence ID" value="PRX98557.1"/>
    <property type="molecule type" value="Genomic_DNA"/>
</dbReference>
<dbReference type="CDD" id="cd06581">
    <property type="entry name" value="TM_PBP1_LivM_like"/>
    <property type="match status" value="1"/>
</dbReference>
<dbReference type="GO" id="GO:0015658">
    <property type="term" value="F:branched-chain amino acid transmembrane transporter activity"/>
    <property type="evidence" value="ECO:0007669"/>
    <property type="project" value="InterPro"/>
</dbReference>
<evidence type="ECO:0000256" key="3">
    <source>
        <dbReference type="ARBA" id="ARBA00022692"/>
    </source>
</evidence>
<evidence type="ECO:0000256" key="1">
    <source>
        <dbReference type="ARBA" id="ARBA00004651"/>
    </source>
</evidence>
<evidence type="ECO:0000256" key="5">
    <source>
        <dbReference type="ARBA" id="ARBA00023136"/>
    </source>
</evidence>
<evidence type="ECO:0000313" key="8">
    <source>
        <dbReference type="Proteomes" id="UP000237846"/>
    </source>
</evidence>
<name>A0A2T0Q432_9ACTN</name>
<dbReference type="AlphaFoldDB" id="A0A2T0Q432"/>
<keyword evidence="8" id="KW-1185">Reference proteome</keyword>
<evidence type="ECO:0000256" key="4">
    <source>
        <dbReference type="ARBA" id="ARBA00022989"/>
    </source>
</evidence>
<feature type="transmembrane region" description="Helical" evidence="6">
    <location>
        <begin position="210"/>
        <end position="230"/>
    </location>
</feature>
<keyword evidence="4 6" id="KW-1133">Transmembrane helix</keyword>
<gene>
    <name evidence="7" type="ORF">CLV72_104135</name>
</gene>
<protein>
    <submittedName>
        <fullName evidence="7">Amino acid/amide ABC transporter membrane protein 2 (HAAT family)</fullName>
    </submittedName>
</protein>
<keyword evidence="5 6" id="KW-0472">Membrane</keyword>
<feature type="transmembrane region" description="Helical" evidence="6">
    <location>
        <begin position="39"/>
        <end position="60"/>
    </location>
</feature>
<keyword evidence="2" id="KW-1003">Cell membrane</keyword>
<dbReference type="Proteomes" id="UP000237846">
    <property type="component" value="Unassembled WGS sequence"/>
</dbReference>
<dbReference type="Pfam" id="PF02653">
    <property type="entry name" value="BPD_transp_2"/>
    <property type="match status" value="1"/>
</dbReference>
<dbReference type="PANTHER" id="PTHR30482">
    <property type="entry name" value="HIGH-AFFINITY BRANCHED-CHAIN AMINO ACID TRANSPORT SYSTEM PERMEASE"/>
    <property type="match status" value="1"/>
</dbReference>
<evidence type="ECO:0000256" key="6">
    <source>
        <dbReference type="SAM" id="Phobius"/>
    </source>
</evidence>
<keyword evidence="3 6" id="KW-0812">Transmembrane</keyword>
<proteinExistence type="predicted"/>
<comment type="caution">
    <text evidence="7">The sequence shown here is derived from an EMBL/GenBank/DDBJ whole genome shotgun (WGS) entry which is preliminary data.</text>
</comment>
<sequence length="333" mass="35743">MMDFLTVLSDALRGAVGVEAIVYVMAAIGLNLHFGYAGLLNFGQVGFMLVGMYGVAISVGTFELPLWVGLLVGIGLAVVLALLLGIPTLRLRSDYLAISTIAAGEILRLTFGSRVFEDITGGVYGLQGIAQEFRDANPLPDMTYGVPGVLAFTHRDAWVLLVGWLVVALLLVVSWLLIHSPWGRVVKGIREDEDAVRSLGKNVYLYKMQVLVLGGVFGALAGAVWILHLGNVQHTYFMPIVTFMLWAGMILGGPGRILGPVLGMVILQFFLTGMDSLLREAIGSGVIPADTLSSSAVGSIRFVLVGVVLMALMVFRPQGILGSRKEMLVNVQR</sequence>
<comment type="subcellular location">
    <subcellularLocation>
        <location evidence="1">Cell membrane</location>
        <topology evidence="1">Multi-pass membrane protein</topology>
    </subcellularLocation>
</comment>
<dbReference type="InterPro" id="IPR043428">
    <property type="entry name" value="LivM-like"/>
</dbReference>
<dbReference type="GO" id="GO:0005886">
    <property type="term" value="C:plasma membrane"/>
    <property type="evidence" value="ECO:0007669"/>
    <property type="project" value="UniProtKB-SubCell"/>
</dbReference>
<dbReference type="InterPro" id="IPR001851">
    <property type="entry name" value="ABC_transp_permease"/>
</dbReference>
<feature type="transmembrane region" description="Helical" evidence="6">
    <location>
        <begin position="157"/>
        <end position="178"/>
    </location>
</feature>
<dbReference type="PANTHER" id="PTHR30482:SF10">
    <property type="entry name" value="HIGH-AFFINITY BRANCHED-CHAIN AMINO ACID TRANSPORT PROTEIN BRAE"/>
    <property type="match status" value="1"/>
</dbReference>
<reference evidence="7 8" key="1">
    <citation type="submission" date="2018-03" db="EMBL/GenBank/DDBJ databases">
        <title>Genomic Encyclopedia of Archaeal and Bacterial Type Strains, Phase II (KMG-II): from individual species to whole genera.</title>
        <authorList>
            <person name="Goeker M."/>
        </authorList>
    </citation>
    <scope>NUCLEOTIDE SEQUENCE [LARGE SCALE GENOMIC DNA]</scope>
    <source>
        <strain evidence="7 8">DSM 45601</strain>
    </source>
</reference>
<evidence type="ECO:0000256" key="2">
    <source>
        <dbReference type="ARBA" id="ARBA00022475"/>
    </source>
</evidence>
<organism evidence="7 8">
    <name type="scientific">Allonocardiopsis opalescens</name>
    <dbReference type="NCBI Taxonomy" id="1144618"/>
    <lineage>
        <taxon>Bacteria</taxon>
        <taxon>Bacillati</taxon>
        <taxon>Actinomycetota</taxon>
        <taxon>Actinomycetes</taxon>
        <taxon>Streptosporangiales</taxon>
        <taxon>Allonocardiopsis</taxon>
    </lineage>
</organism>
<feature type="transmembrane region" description="Helical" evidence="6">
    <location>
        <begin position="66"/>
        <end position="86"/>
    </location>
</feature>
<feature type="transmembrane region" description="Helical" evidence="6">
    <location>
        <begin position="298"/>
        <end position="315"/>
    </location>
</feature>
<accession>A0A2T0Q432</accession>